<accession>A0A5H2Y7Q6</accession>
<protein>
    <submittedName>
        <fullName evidence="1">Uncharacterized protein</fullName>
    </submittedName>
</protein>
<dbReference type="EMBL" id="AP021655">
    <property type="protein sequence ID" value="BBN69986.1"/>
    <property type="molecule type" value="Genomic_DNA"/>
</dbReference>
<name>A0A5H2Y7Q6_PRUDU</name>
<dbReference type="AlphaFoldDB" id="A0A5H2Y7Q6"/>
<sequence>MRPNYQPLDEIDQSFSHSGARDVEVDLIWDRLRFWIPFGRWYLQKLRIVPFKQLLSSFCDDETMPATTSPLLSSRSCSFFISFSFRGYDFPFSLSSGSLWLAFSQPLCGSFRDAQQQSIECSAVFQLAAHPPFPASDKGWGKELGQVLLNP</sequence>
<proteinExistence type="predicted"/>
<reference evidence="1" key="1">
    <citation type="journal article" date="2019" name="Science">
        <title>Mutation of a bHLH transcription factor allowed almond domestication.</title>
        <authorList>
            <person name="Sanchez-Perez R."/>
            <person name="Pavan S."/>
            <person name="Mazzeo R."/>
            <person name="Moldovan C."/>
            <person name="Aiese Cigliano R."/>
            <person name="Del Cueto J."/>
            <person name="Ricciardi F."/>
            <person name="Lotti C."/>
            <person name="Ricciardi L."/>
            <person name="Dicenta F."/>
            <person name="Lopez-Marques R.L."/>
            <person name="Lindberg Moller B."/>
        </authorList>
    </citation>
    <scope>NUCLEOTIDE SEQUENCE</scope>
</reference>
<feature type="non-terminal residue" evidence="1">
    <location>
        <position position="151"/>
    </location>
</feature>
<organism evidence="1">
    <name type="scientific">Prunus dulcis</name>
    <name type="common">Almond</name>
    <name type="synonym">Amygdalus dulcis</name>
    <dbReference type="NCBI Taxonomy" id="3755"/>
    <lineage>
        <taxon>Eukaryota</taxon>
        <taxon>Viridiplantae</taxon>
        <taxon>Streptophyta</taxon>
        <taxon>Embryophyta</taxon>
        <taxon>Tracheophyta</taxon>
        <taxon>Spermatophyta</taxon>
        <taxon>Magnoliopsida</taxon>
        <taxon>eudicotyledons</taxon>
        <taxon>Gunneridae</taxon>
        <taxon>Pentapetalae</taxon>
        <taxon>rosids</taxon>
        <taxon>fabids</taxon>
        <taxon>Rosales</taxon>
        <taxon>Rosaceae</taxon>
        <taxon>Amygdaloideae</taxon>
        <taxon>Amygdaleae</taxon>
        <taxon>Prunus</taxon>
    </lineage>
</organism>
<gene>
    <name evidence="1" type="ORF">Prudu_1318S000100</name>
</gene>
<evidence type="ECO:0000313" key="1">
    <source>
        <dbReference type="EMBL" id="BBN69986.1"/>
    </source>
</evidence>